<keyword evidence="3" id="KW-0472">Membrane</keyword>
<accession>A0A1L7AFX5</accession>
<dbReference type="InterPro" id="IPR000160">
    <property type="entry name" value="GGDEF_dom"/>
</dbReference>
<dbReference type="EMBL" id="CP015583">
    <property type="protein sequence ID" value="APT57589.1"/>
    <property type="molecule type" value="Genomic_DNA"/>
</dbReference>
<dbReference type="GO" id="GO:0043709">
    <property type="term" value="P:cell adhesion involved in single-species biofilm formation"/>
    <property type="evidence" value="ECO:0007669"/>
    <property type="project" value="TreeGrafter"/>
</dbReference>
<dbReference type="GO" id="GO:0005886">
    <property type="term" value="C:plasma membrane"/>
    <property type="evidence" value="ECO:0007669"/>
    <property type="project" value="TreeGrafter"/>
</dbReference>
<dbReference type="InterPro" id="IPR050469">
    <property type="entry name" value="Diguanylate_Cyclase"/>
</dbReference>
<dbReference type="PANTHER" id="PTHR45138:SF9">
    <property type="entry name" value="DIGUANYLATE CYCLASE DGCM-RELATED"/>
    <property type="match status" value="1"/>
</dbReference>
<reference evidence="5 6" key="1">
    <citation type="submission" date="2016-05" db="EMBL/GenBank/DDBJ databases">
        <title>Complete Genome and Methylome Analysis of Psychrotrophic Bacterial Isolates from Antarctic Lake Untersee.</title>
        <authorList>
            <person name="Fomenkov A."/>
            <person name="Akimov V.N."/>
            <person name="Vasilyeva L.V."/>
            <person name="Andersen D."/>
            <person name="Vincze T."/>
            <person name="Roberts R.J."/>
        </authorList>
    </citation>
    <scope>NUCLEOTIDE SEQUENCE [LARGE SCALE GENOMIC DNA]</scope>
    <source>
        <strain evidence="5 6">U14-5</strain>
    </source>
</reference>
<dbReference type="NCBIfam" id="TIGR00254">
    <property type="entry name" value="GGDEF"/>
    <property type="match status" value="1"/>
</dbReference>
<dbReference type="Pfam" id="PF00990">
    <property type="entry name" value="GGDEF"/>
    <property type="match status" value="1"/>
</dbReference>
<organism evidence="5 6">
    <name type="scientific">Roseomonas gilardii</name>
    <dbReference type="NCBI Taxonomy" id="257708"/>
    <lineage>
        <taxon>Bacteria</taxon>
        <taxon>Pseudomonadati</taxon>
        <taxon>Pseudomonadota</taxon>
        <taxon>Alphaproteobacteria</taxon>
        <taxon>Acetobacterales</taxon>
        <taxon>Roseomonadaceae</taxon>
        <taxon>Roseomonas</taxon>
    </lineage>
</organism>
<dbReference type="EC" id="2.7.7.65" evidence="1"/>
<dbReference type="Gene3D" id="3.30.70.270">
    <property type="match status" value="1"/>
</dbReference>
<dbReference type="RefSeq" id="WP_075798416.1">
    <property type="nucleotide sequence ID" value="NZ_CP015583.1"/>
</dbReference>
<dbReference type="SMART" id="SM00267">
    <property type="entry name" value="GGDEF"/>
    <property type="match status" value="1"/>
</dbReference>
<keyword evidence="3" id="KW-0812">Transmembrane</keyword>
<dbReference type="eggNOG" id="COG3706">
    <property type="taxonomic scope" value="Bacteria"/>
</dbReference>
<proteinExistence type="predicted"/>
<dbReference type="Proteomes" id="UP000185494">
    <property type="component" value="Chromosome 1"/>
</dbReference>
<evidence type="ECO:0000256" key="3">
    <source>
        <dbReference type="SAM" id="Phobius"/>
    </source>
</evidence>
<name>A0A1L7AFX5_9PROT</name>
<comment type="catalytic activity">
    <reaction evidence="2">
        <text>2 GTP = 3',3'-c-di-GMP + 2 diphosphate</text>
        <dbReference type="Rhea" id="RHEA:24898"/>
        <dbReference type="ChEBI" id="CHEBI:33019"/>
        <dbReference type="ChEBI" id="CHEBI:37565"/>
        <dbReference type="ChEBI" id="CHEBI:58805"/>
        <dbReference type="EC" id="2.7.7.65"/>
    </reaction>
</comment>
<dbReference type="STRING" id="257708.RGI145_11220"/>
<feature type="transmembrane region" description="Helical" evidence="3">
    <location>
        <begin position="186"/>
        <end position="206"/>
    </location>
</feature>
<evidence type="ECO:0000259" key="4">
    <source>
        <dbReference type="PROSITE" id="PS50887"/>
    </source>
</evidence>
<dbReference type="InterPro" id="IPR043128">
    <property type="entry name" value="Rev_trsase/Diguanyl_cyclase"/>
</dbReference>
<dbReference type="FunFam" id="3.30.70.270:FF:000001">
    <property type="entry name" value="Diguanylate cyclase domain protein"/>
    <property type="match status" value="1"/>
</dbReference>
<keyword evidence="3" id="KW-1133">Transmembrane helix</keyword>
<evidence type="ECO:0000256" key="1">
    <source>
        <dbReference type="ARBA" id="ARBA00012528"/>
    </source>
</evidence>
<dbReference type="PANTHER" id="PTHR45138">
    <property type="entry name" value="REGULATORY COMPONENTS OF SENSORY TRANSDUCTION SYSTEM"/>
    <property type="match status" value="1"/>
</dbReference>
<sequence>MVTKLRASPTRFAGWLLLSAAFAVLAGAVAASMGNRQSLSLEGEMERLRTEGAQARQLTVTLLDSESALRAYALFGLVQDQLRFGRATEVLESGEFRRIASLVDSSQAETGSPPILGPITRIVAARKDILDRLQAGERETVIEEGRRGILQAQGETVRLALERFVRLRATQVEQAARGMQQVQARILVLVMLGAGLCLGALAIAWWQIARHGRAEQAIRREMDVRGAEIRSLLRMSDMLQACQTEQDIRRVVLHTAQEVLPGVPGALYVFNNSRDRLDCTAVWPEGTKLASADHFSPENCWALKRGRPHRHGPGADIPCEHVAPGLAGLEIPMTARGEVYGVMQFGAAVSGLPGAPEPQRDLAVALADGVSMALANLTLREKLRNQALRDSLTGLYNRRFLEEVSERFAGQADRRGSPVAVVMIDVDHFKQVNDRHGHATGDAVLRALAVLIQGDLRRGDVACRYGGEEIVLLMPDCDAENACRRMEEIRERVRALHQGTDTVLPRVTISAGVADMPAHGQTIAMVLKAADEALYTAKQAGRDRVQLARPLKPEGVAEPPRLEIARLK</sequence>
<dbReference type="GO" id="GO:1902201">
    <property type="term" value="P:negative regulation of bacterial-type flagellum-dependent cell motility"/>
    <property type="evidence" value="ECO:0007669"/>
    <property type="project" value="TreeGrafter"/>
</dbReference>
<dbReference type="InterPro" id="IPR029787">
    <property type="entry name" value="Nucleotide_cyclase"/>
</dbReference>
<dbReference type="InterPro" id="IPR029016">
    <property type="entry name" value="GAF-like_dom_sf"/>
</dbReference>
<dbReference type="SUPFAM" id="SSF55073">
    <property type="entry name" value="Nucleotide cyclase"/>
    <property type="match status" value="1"/>
</dbReference>
<evidence type="ECO:0000313" key="5">
    <source>
        <dbReference type="EMBL" id="APT57589.1"/>
    </source>
</evidence>
<dbReference type="GO" id="GO:0052621">
    <property type="term" value="F:diguanylate cyclase activity"/>
    <property type="evidence" value="ECO:0007669"/>
    <property type="project" value="UniProtKB-EC"/>
</dbReference>
<evidence type="ECO:0000256" key="2">
    <source>
        <dbReference type="ARBA" id="ARBA00034247"/>
    </source>
</evidence>
<gene>
    <name evidence="5" type="ORF">RGI145_11220</name>
</gene>
<dbReference type="SUPFAM" id="SSF55781">
    <property type="entry name" value="GAF domain-like"/>
    <property type="match status" value="1"/>
</dbReference>
<feature type="domain" description="GGDEF" evidence="4">
    <location>
        <begin position="417"/>
        <end position="550"/>
    </location>
</feature>
<dbReference type="AlphaFoldDB" id="A0A1L7AFX5"/>
<dbReference type="KEGG" id="rgi:RGI145_11220"/>
<protein>
    <recommendedName>
        <fullName evidence="1">diguanylate cyclase</fullName>
        <ecNumber evidence="1">2.7.7.65</ecNumber>
    </recommendedName>
</protein>
<dbReference type="Gene3D" id="3.30.450.40">
    <property type="match status" value="1"/>
</dbReference>
<dbReference type="CDD" id="cd01949">
    <property type="entry name" value="GGDEF"/>
    <property type="match status" value="1"/>
</dbReference>
<evidence type="ECO:0000313" key="6">
    <source>
        <dbReference type="Proteomes" id="UP000185494"/>
    </source>
</evidence>
<dbReference type="PROSITE" id="PS50887">
    <property type="entry name" value="GGDEF"/>
    <property type="match status" value="1"/>
</dbReference>